<keyword evidence="1" id="KW-0732">Signal</keyword>
<keyword evidence="3" id="KW-1185">Reference proteome</keyword>
<reference evidence="2 3" key="1">
    <citation type="journal article" date="2018" name="Nat. Genet.">
        <title>The Rosa genome provides new insights in the design of modern roses.</title>
        <authorList>
            <person name="Bendahmane M."/>
        </authorList>
    </citation>
    <scope>NUCLEOTIDE SEQUENCE [LARGE SCALE GENOMIC DNA]</scope>
    <source>
        <strain evidence="3">cv. Old Blush</strain>
    </source>
</reference>
<proteinExistence type="predicted"/>
<evidence type="ECO:0000256" key="1">
    <source>
        <dbReference type="SAM" id="SignalP"/>
    </source>
</evidence>
<evidence type="ECO:0000313" key="3">
    <source>
        <dbReference type="Proteomes" id="UP000238479"/>
    </source>
</evidence>
<name>A0A2P6QEI4_ROSCH</name>
<organism evidence="2 3">
    <name type="scientific">Rosa chinensis</name>
    <name type="common">China rose</name>
    <dbReference type="NCBI Taxonomy" id="74649"/>
    <lineage>
        <taxon>Eukaryota</taxon>
        <taxon>Viridiplantae</taxon>
        <taxon>Streptophyta</taxon>
        <taxon>Embryophyta</taxon>
        <taxon>Tracheophyta</taxon>
        <taxon>Spermatophyta</taxon>
        <taxon>Magnoliopsida</taxon>
        <taxon>eudicotyledons</taxon>
        <taxon>Gunneridae</taxon>
        <taxon>Pentapetalae</taxon>
        <taxon>rosids</taxon>
        <taxon>fabids</taxon>
        <taxon>Rosales</taxon>
        <taxon>Rosaceae</taxon>
        <taxon>Rosoideae</taxon>
        <taxon>Rosoideae incertae sedis</taxon>
        <taxon>Rosa</taxon>
    </lineage>
</organism>
<accession>A0A2P6QEI4</accession>
<sequence length="81" mass="9114">MTPFLLLLLHYPQCSMCLMDMTKLFMHCSGLRVTMPTQANGFYFLNNAGLSVQLALHSGWNQGYVYAMTNVVVLAIRKLLA</sequence>
<comment type="caution">
    <text evidence="2">The sequence shown here is derived from an EMBL/GenBank/DDBJ whole genome shotgun (WGS) entry which is preliminary data.</text>
</comment>
<feature type="signal peptide" evidence="1">
    <location>
        <begin position="1"/>
        <end position="17"/>
    </location>
</feature>
<gene>
    <name evidence="2" type="ORF">RchiOBHm_Chr5g0048231</name>
</gene>
<dbReference type="Gramene" id="PRQ32603">
    <property type="protein sequence ID" value="PRQ32603"/>
    <property type="gene ID" value="RchiOBHm_Chr5g0048231"/>
</dbReference>
<evidence type="ECO:0000313" key="2">
    <source>
        <dbReference type="EMBL" id="PRQ32603.1"/>
    </source>
</evidence>
<dbReference type="Proteomes" id="UP000238479">
    <property type="component" value="Chromosome 5"/>
</dbReference>
<feature type="chain" id="PRO_5015143500" evidence="1">
    <location>
        <begin position="18"/>
        <end position="81"/>
    </location>
</feature>
<dbReference type="EMBL" id="PDCK01000043">
    <property type="protein sequence ID" value="PRQ32603.1"/>
    <property type="molecule type" value="Genomic_DNA"/>
</dbReference>
<protein>
    <submittedName>
        <fullName evidence="2">Uncharacterized protein</fullName>
    </submittedName>
</protein>
<dbReference type="AlphaFoldDB" id="A0A2P6QEI4"/>